<organism evidence="2 3">
    <name type="scientific">Mycena pura</name>
    <dbReference type="NCBI Taxonomy" id="153505"/>
    <lineage>
        <taxon>Eukaryota</taxon>
        <taxon>Fungi</taxon>
        <taxon>Dikarya</taxon>
        <taxon>Basidiomycota</taxon>
        <taxon>Agaricomycotina</taxon>
        <taxon>Agaricomycetes</taxon>
        <taxon>Agaricomycetidae</taxon>
        <taxon>Agaricales</taxon>
        <taxon>Marasmiineae</taxon>
        <taxon>Mycenaceae</taxon>
        <taxon>Mycena</taxon>
    </lineage>
</organism>
<comment type="caution">
    <text evidence="2">The sequence shown here is derived from an EMBL/GenBank/DDBJ whole genome shotgun (WGS) entry which is preliminary data.</text>
</comment>
<evidence type="ECO:0000313" key="2">
    <source>
        <dbReference type="EMBL" id="KAJ7203264.1"/>
    </source>
</evidence>
<gene>
    <name evidence="2" type="ORF">GGX14DRAFT_570149</name>
</gene>
<evidence type="ECO:0000256" key="1">
    <source>
        <dbReference type="SAM" id="SignalP"/>
    </source>
</evidence>
<reference evidence="2" key="1">
    <citation type="submission" date="2023-03" db="EMBL/GenBank/DDBJ databases">
        <title>Massive genome expansion in bonnet fungi (Mycena s.s.) driven by repeated elements and novel gene families across ecological guilds.</title>
        <authorList>
            <consortium name="Lawrence Berkeley National Laboratory"/>
            <person name="Harder C.B."/>
            <person name="Miyauchi S."/>
            <person name="Viragh M."/>
            <person name="Kuo A."/>
            <person name="Thoen E."/>
            <person name="Andreopoulos B."/>
            <person name="Lu D."/>
            <person name="Skrede I."/>
            <person name="Drula E."/>
            <person name="Henrissat B."/>
            <person name="Morin E."/>
            <person name="Kohler A."/>
            <person name="Barry K."/>
            <person name="LaButti K."/>
            <person name="Morin E."/>
            <person name="Salamov A."/>
            <person name="Lipzen A."/>
            <person name="Mereny Z."/>
            <person name="Hegedus B."/>
            <person name="Baldrian P."/>
            <person name="Stursova M."/>
            <person name="Weitz H."/>
            <person name="Taylor A."/>
            <person name="Grigoriev I.V."/>
            <person name="Nagy L.G."/>
            <person name="Martin F."/>
            <person name="Kauserud H."/>
        </authorList>
    </citation>
    <scope>NUCLEOTIDE SEQUENCE</scope>
    <source>
        <strain evidence="2">9144</strain>
    </source>
</reference>
<keyword evidence="3" id="KW-1185">Reference proteome</keyword>
<feature type="signal peptide" evidence="1">
    <location>
        <begin position="1"/>
        <end position="19"/>
    </location>
</feature>
<keyword evidence="1" id="KW-0732">Signal</keyword>
<proteinExistence type="predicted"/>
<protein>
    <submittedName>
        <fullName evidence="2">Uncharacterized protein</fullName>
    </submittedName>
</protein>
<sequence>MVFLTGTLSLFLLAYRTNSLPAGRQDTGGISVGDSLGSMYSMYLESQNVQNKAFYPLFGGETAIGFAGVGAQGADLFEMNSLLFQTADRLPHIANQTSSGQLMFSIHYMHFIQALENVTTVTDVQKTELNDLQINMTAACVTELGKATDDAYKGYQSLHGTAKITDDIFIQFATENYGEYKQAMLDCDDAKNKYDNGLNKFEGDDRGIIQSAIYAMEPIINAEDTLYPGVNMPTSGPSNATEGGAVGGQFSGTFDALYAMPSLNSTLAIWQQGPTDAAPALTWNSEHDSKVSITGGQSASVSGQVLWDSASASENSNMSFVLTQAQSSVISFGGIELVDVVRGAWFDGFRCASAVGTPASDDPAAKEHKAAFETYFGTAANPGPTAMYNDKALIVYKPVMNFTFASEQDYSLAREAQAKAQASALFWSVSASAEGHDNSTTFDDARLTISFNPNTLNAYIVGFVMHNYWDDVSNTTISVSR</sequence>
<evidence type="ECO:0000313" key="3">
    <source>
        <dbReference type="Proteomes" id="UP001219525"/>
    </source>
</evidence>
<dbReference type="EMBL" id="JARJCW010000051">
    <property type="protein sequence ID" value="KAJ7203264.1"/>
    <property type="molecule type" value="Genomic_DNA"/>
</dbReference>
<dbReference type="Proteomes" id="UP001219525">
    <property type="component" value="Unassembled WGS sequence"/>
</dbReference>
<accession>A0AAD6YB09</accession>
<feature type="chain" id="PRO_5042166811" evidence="1">
    <location>
        <begin position="20"/>
        <end position="481"/>
    </location>
</feature>
<dbReference type="AlphaFoldDB" id="A0AAD6YB09"/>
<name>A0AAD6YB09_9AGAR</name>